<sequence length="138" mass="16670">KKWLLVNNSKLDINSSFCFDLKNLEEKKKGLIKSTYSPLIKYLNMYDKIYHSFFRIYSKLKILFKKSLCEDNVMLKMFKSIKIMQIDLYTIHLRDLIIYLFVKMKYGLIAHLQKKVILKRTLCHKKKIKINEKTLNKE</sequence>
<keyword evidence="2" id="KW-1185">Reference proteome</keyword>
<evidence type="ECO:0000313" key="2">
    <source>
        <dbReference type="Proteomes" id="UP000023152"/>
    </source>
</evidence>
<gene>
    <name evidence="1" type="ORF">RFI_32258</name>
</gene>
<dbReference type="AlphaFoldDB" id="X6LT77"/>
<evidence type="ECO:0000313" key="1">
    <source>
        <dbReference type="EMBL" id="ETO05138.1"/>
    </source>
</evidence>
<dbReference type="Proteomes" id="UP000023152">
    <property type="component" value="Unassembled WGS sequence"/>
</dbReference>
<reference evidence="1 2" key="1">
    <citation type="journal article" date="2013" name="Curr. Biol.">
        <title>The Genome of the Foraminiferan Reticulomyxa filosa.</title>
        <authorList>
            <person name="Glockner G."/>
            <person name="Hulsmann N."/>
            <person name="Schleicher M."/>
            <person name="Noegel A.A."/>
            <person name="Eichinger L."/>
            <person name="Gallinger C."/>
            <person name="Pawlowski J."/>
            <person name="Sierra R."/>
            <person name="Euteneuer U."/>
            <person name="Pillet L."/>
            <person name="Moustafa A."/>
            <person name="Platzer M."/>
            <person name="Groth M."/>
            <person name="Szafranski K."/>
            <person name="Schliwa M."/>
        </authorList>
    </citation>
    <scope>NUCLEOTIDE SEQUENCE [LARGE SCALE GENOMIC DNA]</scope>
</reference>
<organism evidence="1 2">
    <name type="scientific">Reticulomyxa filosa</name>
    <dbReference type="NCBI Taxonomy" id="46433"/>
    <lineage>
        <taxon>Eukaryota</taxon>
        <taxon>Sar</taxon>
        <taxon>Rhizaria</taxon>
        <taxon>Retaria</taxon>
        <taxon>Foraminifera</taxon>
        <taxon>Monothalamids</taxon>
        <taxon>Reticulomyxidae</taxon>
        <taxon>Reticulomyxa</taxon>
    </lineage>
</organism>
<comment type="caution">
    <text evidence="1">The sequence shown here is derived from an EMBL/GenBank/DDBJ whole genome shotgun (WGS) entry which is preliminary data.</text>
</comment>
<name>X6LT77_RETFI</name>
<feature type="non-terminal residue" evidence="1">
    <location>
        <position position="1"/>
    </location>
</feature>
<accession>X6LT77</accession>
<proteinExistence type="predicted"/>
<protein>
    <submittedName>
        <fullName evidence="1">Uncharacterized protein</fullName>
    </submittedName>
</protein>
<dbReference type="EMBL" id="ASPP01028484">
    <property type="protein sequence ID" value="ETO05138.1"/>
    <property type="molecule type" value="Genomic_DNA"/>
</dbReference>